<keyword evidence="7" id="KW-1185">Reference proteome</keyword>
<evidence type="ECO:0000256" key="2">
    <source>
        <dbReference type="ARBA" id="ARBA00022490"/>
    </source>
</evidence>
<keyword evidence="6" id="KW-0687">Ribonucleoprotein</keyword>
<reference evidence="7" key="1">
    <citation type="journal article" date="2019" name="Int. J. Syst. Evol. Microbiol.">
        <title>The Global Catalogue of Microorganisms (GCM) 10K type strain sequencing project: providing services to taxonomists for standard genome sequencing and annotation.</title>
        <authorList>
            <consortium name="The Broad Institute Genomics Platform"/>
            <consortium name="The Broad Institute Genome Sequencing Center for Infectious Disease"/>
            <person name="Wu L."/>
            <person name="Ma J."/>
        </authorList>
    </citation>
    <scope>NUCLEOTIDE SEQUENCE [LARGE SCALE GENOMIC DNA]</scope>
    <source>
        <strain evidence="7">KCTC 32255</strain>
    </source>
</reference>
<organism evidence="6 7">
    <name type="scientific">Haloechinothrix salitolerans</name>
    <dbReference type="NCBI Taxonomy" id="926830"/>
    <lineage>
        <taxon>Bacteria</taxon>
        <taxon>Bacillati</taxon>
        <taxon>Actinomycetota</taxon>
        <taxon>Actinomycetes</taxon>
        <taxon>Pseudonocardiales</taxon>
        <taxon>Pseudonocardiaceae</taxon>
        <taxon>Haloechinothrix</taxon>
    </lineage>
</organism>
<dbReference type="InterPro" id="IPR050680">
    <property type="entry name" value="YpeA/RimI_acetyltransf"/>
</dbReference>
<dbReference type="Pfam" id="PF00583">
    <property type="entry name" value="Acetyltransf_1"/>
    <property type="match status" value="1"/>
</dbReference>
<keyword evidence="3 6" id="KW-0808">Transferase</keyword>
<accession>A0ABW2C9S7</accession>
<dbReference type="PROSITE" id="PS51186">
    <property type="entry name" value="GNAT"/>
    <property type="match status" value="1"/>
</dbReference>
<dbReference type="Gene3D" id="3.40.630.30">
    <property type="match status" value="1"/>
</dbReference>
<evidence type="ECO:0000256" key="1">
    <source>
        <dbReference type="ARBA" id="ARBA00005395"/>
    </source>
</evidence>
<dbReference type="InterPro" id="IPR016181">
    <property type="entry name" value="Acyl_CoA_acyltransferase"/>
</dbReference>
<evidence type="ECO:0000313" key="6">
    <source>
        <dbReference type="EMBL" id="MFC6871308.1"/>
    </source>
</evidence>
<dbReference type="InterPro" id="IPR000182">
    <property type="entry name" value="GNAT_dom"/>
</dbReference>
<dbReference type="PANTHER" id="PTHR43420:SF44">
    <property type="entry name" value="ACETYLTRANSFERASE YPEA"/>
    <property type="match status" value="1"/>
</dbReference>
<feature type="domain" description="N-acetyltransferase" evidence="5">
    <location>
        <begin position="11"/>
        <end position="160"/>
    </location>
</feature>
<comment type="similarity">
    <text evidence="1">Belongs to the acetyltransferase family. RimI subfamily.</text>
</comment>
<protein>
    <submittedName>
        <fullName evidence="6">Ribosomal protein S18-alanine N-acetyltransferase</fullName>
        <ecNumber evidence="6">2.3.1.266</ecNumber>
    </submittedName>
</protein>
<evidence type="ECO:0000256" key="3">
    <source>
        <dbReference type="ARBA" id="ARBA00022679"/>
    </source>
</evidence>
<name>A0ABW2C9S7_9PSEU</name>
<evidence type="ECO:0000259" key="5">
    <source>
        <dbReference type="PROSITE" id="PS51186"/>
    </source>
</evidence>
<dbReference type="NCBIfam" id="TIGR01575">
    <property type="entry name" value="rimI"/>
    <property type="match status" value="1"/>
</dbReference>
<dbReference type="EC" id="2.3.1.266" evidence="6"/>
<dbReference type="InterPro" id="IPR006464">
    <property type="entry name" value="AcTrfase_RimI/Ard1"/>
</dbReference>
<keyword evidence="2" id="KW-0963">Cytoplasm</keyword>
<dbReference type="RefSeq" id="WP_345404123.1">
    <property type="nucleotide sequence ID" value="NZ_BAABLA010000117.1"/>
</dbReference>
<proteinExistence type="inferred from homology"/>
<dbReference type="Proteomes" id="UP001596337">
    <property type="component" value="Unassembled WGS sequence"/>
</dbReference>
<evidence type="ECO:0000256" key="4">
    <source>
        <dbReference type="ARBA" id="ARBA00023315"/>
    </source>
</evidence>
<sequence length="172" mass="18464">MTAYEHAPGPATLAPLRRSDIPRCVEIEHILFPGDDPWSAVAFRAELNSGAYYLGAYDGDGALLGYGGLAILGKRGDYETEVHTIGVVPQWQGYGIGGALLSALLAKADELDAPVFLEVRTDNDAAIALYEKNGFVRVGVREGYYQPSGADAYTMHRPSVSESDGSDGRRAR</sequence>
<dbReference type="GO" id="GO:0005840">
    <property type="term" value="C:ribosome"/>
    <property type="evidence" value="ECO:0007669"/>
    <property type="project" value="UniProtKB-KW"/>
</dbReference>
<evidence type="ECO:0000313" key="7">
    <source>
        <dbReference type="Proteomes" id="UP001596337"/>
    </source>
</evidence>
<keyword evidence="4 6" id="KW-0012">Acyltransferase</keyword>
<keyword evidence="6" id="KW-0689">Ribosomal protein</keyword>
<dbReference type="PANTHER" id="PTHR43420">
    <property type="entry name" value="ACETYLTRANSFERASE"/>
    <property type="match status" value="1"/>
</dbReference>
<comment type="caution">
    <text evidence="6">The sequence shown here is derived from an EMBL/GenBank/DDBJ whole genome shotgun (WGS) entry which is preliminary data.</text>
</comment>
<dbReference type="EMBL" id="JBHSXX010000001">
    <property type="protein sequence ID" value="MFC6871308.1"/>
    <property type="molecule type" value="Genomic_DNA"/>
</dbReference>
<dbReference type="GO" id="GO:0008999">
    <property type="term" value="F:protein-N-terminal-alanine acetyltransferase activity"/>
    <property type="evidence" value="ECO:0007669"/>
    <property type="project" value="UniProtKB-EC"/>
</dbReference>
<dbReference type="SUPFAM" id="SSF55729">
    <property type="entry name" value="Acyl-CoA N-acyltransferases (Nat)"/>
    <property type="match status" value="1"/>
</dbReference>
<gene>
    <name evidence="6" type="primary">rimI</name>
    <name evidence="6" type="ORF">ACFQGD_29710</name>
</gene>